<dbReference type="AlphaFoldDB" id="A0A1I4EYJ8"/>
<sequence length="347" mass="37916">MAVYTPSYRVTPLRSDGAAIPRILHGLGTRSIGSLISRGAAVAAEITAAAIFDVTCPPRSVEPAVEQGRAQPAGASLALFLHWSPDGRVSAMVRRQLALWREQGFTVIFISNSDVPAADRDAVGEHAALIIRRGNTGLDFGAWRDAYAIATQRFGVPSELLLANDSVLGPIRPMTPIIEAWRAAGQGVFGLTESVAPRPHLQSYLVLASGERAVESVARHLRGFRDSRSKWRIVQTGEIGLSARVIKDGIDCGAVFDYEAACRAIDPATRRELGPRFAMEGARRPWPLNPTFHLWRPLIERLGFPYLKRELLRSMPDVLGPSAAWRPLVGDRDAALILDHLRIMGVR</sequence>
<keyword evidence="2" id="KW-1185">Reference proteome</keyword>
<dbReference type="STRING" id="1123062.SAMN02745775_11949"/>
<protein>
    <submittedName>
        <fullName evidence="1">Rhamnan synthesis protein F</fullName>
    </submittedName>
</protein>
<accession>A0A1I4EYJ8</accession>
<proteinExistence type="predicted"/>
<organism evidence="1 2">
    <name type="scientific">Falsiroseomonas stagni DSM 19981</name>
    <dbReference type="NCBI Taxonomy" id="1123062"/>
    <lineage>
        <taxon>Bacteria</taxon>
        <taxon>Pseudomonadati</taxon>
        <taxon>Pseudomonadota</taxon>
        <taxon>Alphaproteobacteria</taxon>
        <taxon>Acetobacterales</taxon>
        <taxon>Roseomonadaceae</taxon>
        <taxon>Falsiroseomonas</taxon>
    </lineage>
</organism>
<evidence type="ECO:0000313" key="2">
    <source>
        <dbReference type="Proteomes" id="UP000199473"/>
    </source>
</evidence>
<reference evidence="1 2" key="1">
    <citation type="submission" date="2016-10" db="EMBL/GenBank/DDBJ databases">
        <authorList>
            <person name="de Groot N.N."/>
        </authorList>
    </citation>
    <scope>NUCLEOTIDE SEQUENCE [LARGE SCALE GENOMIC DNA]</scope>
    <source>
        <strain evidence="1 2">DSM 19981</strain>
    </source>
</reference>
<dbReference type="Proteomes" id="UP000199473">
    <property type="component" value="Unassembled WGS sequence"/>
</dbReference>
<gene>
    <name evidence="1" type="ORF">SAMN02745775_11949</name>
</gene>
<dbReference type="EMBL" id="FOSQ01000019">
    <property type="protein sequence ID" value="SFL09606.1"/>
    <property type="molecule type" value="Genomic_DNA"/>
</dbReference>
<name>A0A1I4EYJ8_9PROT</name>
<dbReference type="InterPro" id="IPR007739">
    <property type="entry name" value="RgpF"/>
</dbReference>
<dbReference type="Pfam" id="PF05045">
    <property type="entry name" value="RgpF"/>
    <property type="match status" value="1"/>
</dbReference>
<evidence type="ECO:0000313" key="1">
    <source>
        <dbReference type="EMBL" id="SFL09606.1"/>
    </source>
</evidence>